<feature type="domain" description="ABC transmembrane type-1" evidence="6">
    <location>
        <begin position="38"/>
        <end position="150"/>
    </location>
</feature>
<comment type="caution">
    <text evidence="7">The sequence shown here is derived from an EMBL/GenBank/DDBJ whole genome shotgun (WGS) entry which is preliminary data.</text>
</comment>
<dbReference type="PANTHER" id="PTHR43394">
    <property type="entry name" value="ATP-DEPENDENT PERMEASE MDL1, MITOCHONDRIAL"/>
    <property type="match status" value="1"/>
</dbReference>
<feature type="non-terminal residue" evidence="7">
    <location>
        <position position="150"/>
    </location>
</feature>
<sequence length="150" mass="16451">MRNSHRGGPGAPVEKAKDFKGSIGKLARYMSEYKISLVFVAIFAITSTVFNIIGPKLIGNATTEIFNGIIAKVNGTGDVNFDALGAILLLLIGFYLISSICSFIQGWLMTGISQKVSYRLRKELIAKINRMPMNYFDKSTHGEALSRVTN</sequence>
<evidence type="ECO:0000256" key="2">
    <source>
        <dbReference type="ARBA" id="ARBA00022692"/>
    </source>
</evidence>
<keyword evidence="4 5" id="KW-0472">Membrane</keyword>
<dbReference type="GO" id="GO:0005524">
    <property type="term" value="F:ATP binding"/>
    <property type="evidence" value="ECO:0007669"/>
    <property type="project" value="UniProtKB-KW"/>
</dbReference>
<dbReference type="Gene3D" id="1.20.1560.10">
    <property type="entry name" value="ABC transporter type 1, transmembrane domain"/>
    <property type="match status" value="1"/>
</dbReference>
<protein>
    <submittedName>
        <fullName evidence="7">ABC transporter, permease/ATP-binding protein</fullName>
    </submittedName>
</protein>
<reference evidence="7" key="1">
    <citation type="journal article" date="2013" name="Environ. Microbiol.">
        <title>Microbiota from the distal guts of lean and obese adolescents exhibit partial functional redundancy besides clear differences in community structure.</title>
        <authorList>
            <person name="Ferrer M."/>
            <person name="Ruiz A."/>
            <person name="Lanza F."/>
            <person name="Haange S.B."/>
            <person name="Oberbach A."/>
            <person name="Till H."/>
            <person name="Bargiela R."/>
            <person name="Campoy C."/>
            <person name="Segura M.T."/>
            <person name="Richter M."/>
            <person name="von Bergen M."/>
            <person name="Seifert J."/>
            <person name="Suarez A."/>
        </authorList>
    </citation>
    <scope>NUCLEOTIDE SEQUENCE</scope>
</reference>
<dbReference type="InterPro" id="IPR039421">
    <property type="entry name" value="Type_1_exporter"/>
</dbReference>
<proteinExistence type="predicted"/>
<evidence type="ECO:0000259" key="6">
    <source>
        <dbReference type="PROSITE" id="PS50929"/>
    </source>
</evidence>
<dbReference type="GO" id="GO:0016020">
    <property type="term" value="C:membrane"/>
    <property type="evidence" value="ECO:0007669"/>
    <property type="project" value="UniProtKB-SubCell"/>
</dbReference>
<dbReference type="PROSITE" id="PS50929">
    <property type="entry name" value="ABC_TM1F"/>
    <property type="match status" value="1"/>
</dbReference>
<name>K1RJD5_9ZZZZ</name>
<dbReference type="SUPFAM" id="SSF90123">
    <property type="entry name" value="ABC transporter transmembrane region"/>
    <property type="match status" value="1"/>
</dbReference>
<keyword evidence="7" id="KW-0547">Nucleotide-binding</keyword>
<feature type="transmembrane region" description="Helical" evidence="5">
    <location>
        <begin position="83"/>
        <end position="112"/>
    </location>
</feature>
<evidence type="ECO:0000256" key="3">
    <source>
        <dbReference type="ARBA" id="ARBA00022989"/>
    </source>
</evidence>
<feature type="transmembrane region" description="Helical" evidence="5">
    <location>
        <begin position="35"/>
        <end position="53"/>
    </location>
</feature>
<evidence type="ECO:0000256" key="1">
    <source>
        <dbReference type="ARBA" id="ARBA00004141"/>
    </source>
</evidence>
<dbReference type="Pfam" id="PF00664">
    <property type="entry name" value="ABC_membrane"/>
    <property type="match status" value="1"/>
</dbReference>
<organism evidence="7">
    <name type="scientific">human gut metagenome</name>
    <dbReference type="NCBI Taxonomy" id="408170"/>
    <lineage>
        <taxon>unclassified sequences</taxon>
        <taxon>metagenomes</taxon>
        <taxon>organismal metagenomes</taxon>
    </lineage>
</organism>
<keyword evidence="3 5" id="KW-1133">Transmembrane helix</keyword>
<dbReference type="InterPro" id="IPR036640">
    <property type="entry name" value="ABC1_TM_sf"/>
</dbReference>
<dbReference type="EMBL" id="AJWY01012889">
    <property type="protein sequence ID" value="EKC48687.1"/>
    <property type="molecule type" value="Genomic_DNA"/>
</dbReference>
<keyword evidence="2 5" id="KW-0812">Transmembrane</keyword>
<evidence type="ECO:0000256" key="5">
    <source>
        <dbReference type="SAM" id="Phobius"/>
    </source>
</evidence>
<dbReference type="PANTHER" id="PTHR43394:SF1">
    <property type="entry name" value="ATP-BINDING CASSETTE SUB-FAMILY B MEMBER 10, MITOCHONDRIAL"/>
    <property type="match status" value="1"/>
</dbReference>
<evidence type="ECO:0000256" key="4">
    <source>
        <dbReference type="ARBA" id="ARBA00023136"/>
    </source>
</evidence>
<evidence type="ECO:0000313" key="7">
    <source>
        <dbReference type="EMBL" id="EKC48687.1"/>
    </source>
</evidence>
<gene>
    <name evidence="7" type="ORF">LEA_18766</name>
</gene>
<dbReference type="InterPro" id="IPR011527">
    <property type="entry name" value="ABC1_TM_dom"/>
</dbReference>
<accession>K1RJD5</accession>
<keyword evidence="7" id="KW-0067">ATP-binding</keyword>
<dbReference type="GO" id="GO:0015421">
    <property type="term" value="F:ABC-type oligopeptide transporter activity"/>
    <property type="evidence" value="ECO:0007669"/>
    <property type="project" value="TreeGrafter"/>
</dbReference>
<comment type="subcellular location">
    <subcellularLocation>
        <location evidence="1">Membrane</location>
        <topology evidence="1">Multi-pass membrane protein</topology>
    </subcellularLocation>
</comment>
<dbReference type="AlphaFoldDB" id="K1RJD5"/>